<keyword evidence="2" id="KW-0472">Membrane</keyword>
<feature type="transmembrane region" description="Helical" evidence="2">
    <location>
        <begin position="12"/>
        <end position="30"/>
    </location>
</feature>
<evidence type="ECO:0000256" key="2">
    <source>
        <dbReference type="SAM" id="Phobius"/>
    </source>
</evidence>
<dbReference type="InterPro" id="IPR042001">
    <property type="entry name" value="Sortase_F"/>
</dbReference>
<dbReference type="InterPro" id="IPR023365">
    <property type="entry name" value="Sortase_dom-sf"/>
</dbReference>
<dbReference type="GO" id="GO:0016787">
    <property type="term" value="F:hydrolase activity"/>
    <property type="evidence" value="ECO:0007669"/>
    <property type="project" value="UniProtKB-KW"/>
</dbReference>
<protein>
    <submittedName>
        <fullName evidence="3">Sortase family protein</fullName>
    </submittedName>
</protein>
<keyword evidence="4" id="KW-1185">Reference proteome</keyword>
<evidence type="ECO:0000313" key="4">
    <source>
        <dbReference type="Proteomes" id="UP000199077"/>
    </source>
</evidence>
<accession>A0A1H0U028</accession>
<keyword evidence="1" id="KW-0378">Hydrolase</keyword>
<dbReference type="STRING" id="443156.SAMN04489867_3055"/>
<evidence type="ECO:0000256" key="1">
    <source>
        <dbReference type="ARBA" id="ARBA00022801"/>
    </source>
</evidence>
<dbReference type="EMBL" id="LT629711">
    <property type="protein sequence ID" value="SDP59385.1"/>
    <property type="molecule type" value="Genomic_DNA"/>
</dbReference>
<dbReference type="SUPFAM" id="SSF63817">
    <property type="entry name" value="Sortase"/>
    <property type="match status" value="1"/>
</dbReference>
<evidence type="ECO:0000313" key="3">
    <source>
        <dbReference type="EMBL" id="SDP59385.1"/>
    </source>
</evidence>
<gene>
    <name evidence="3" type="ORF">SAMN04489867_3055</name>
</gene>
<proteinExistence type="predicted"/>
<dbReference type="Gene3D" id="2.40.260.10">
    <property type="entry name" value="Sortase"/>
    <property type="match status" value="1"/>
</dbReference>
<sequence>MISRRRANALRVILAAVLIAAAGISAVLLIRGQTPPTLWVAPLPGQDPSEAAPKVVLGADDVPAQAALPMLDPLTIHIPVLEVSGHIGLATVDGDGVLDPPHVSTTVGLWPGSASLASDTGEVTIAGHVNWAGMSPFTFGKLAYLKRGNTIYTSDASGRVTRWRVASVSARGKSEPVDHGAFRGAVGPRRLALITCGGSFDAERRSYVDNVYVYADPVTTPRQAARKGVTAPKSATGARG</sequence>
<organism evidence="3 4">
    <name type="scientific">Pedococcus dokdonensis</name>
    <dbReference type="NCBI Taxonomy" id="443156"/>
    <lineage>
        <taxon>Bacteria</taxon>
        <taxon>Bacillati</taxon>
        <taxon>Actinomycetota</taxon>
        <taxon>Actinomycetes</taxon>
        <taxon>Micrococcales</taxon>
        <taxon>Intrasporangiaceae</taxon>
        <taxon>Pedococcus</taxon>
    </lineage>
</organism>
<dbReference type="InterPro" id="IPR005754">
    <property type="entry name" value="Sortase"/>
</dbReference>
<dbReference type="Proteomes" id="UP000199077">
    <property type="component" value="Chromosome I"/>
</dbReference>
<dbReference type="AlphaFoldDB" id="A0A1H0U028"/>
<keyword evidence="2" id="KW-0812">Transmembrane</keyword>
<keyword evidence="2" id="KW-1133">Transmembrane helix</keyword>
<reference evidence="4" key="1">
    <citation type="submission" date="2016-10" db="EMBL/GenBank/DDBJ databases">
        <authorList>
            <person name="Varghese N."/>
            <person name="Submissions S."/>
        </authorList>
    </citation>
    <scope>NUCLEOTIDE SEQUENCE [LARGE SCALE GENOMIC DNA]</scope>
    <source>
        <strain evidence="4">DSM 22329</strain>
    </source>
</reference>
<dbReference type="Pfam" id="PF04203">
    <property type="entry name" value="Sortase"/>
    <property type="match status" value="1"/>
</dbReference>
<dbReference type="CDD" id="cd05829">
    <property type="entry name" value="Sortase_F"/>
    <property type="match status" value="1"/>
</dbReference>
<name>A0A1H0U028_9MICO</name>